<keyword evidence="3" id="KW-1185">Reference proteome</keyword>
<dbReference type="Proteomes" id="UP001369815">
    <property type="component" value="Unassembled WGS sequence"/>
</dbReference>
<protein>
    <submittedName>
        <fullName evidence="2">Uncharacterized protein</fullName>
    </submittedName>
</protein>
<proteinExistence type="predicted"/>
<gene>
    <name evidence="2" type="ORF">Daesc_006658</name>
</gene>
<sequence>MISFRLAQPLGRPWPIHSGRYGCYGRYASLRRCISSERGLAFADERHPKRPQARNFSGGALEPSTEEVIQPGAHVFEFCKKYQVSFPSVLRRAQGVQLTPNPLLIGIMVSERHCFTKNVMKYLDKYEQAFTKTIFDIYIAKKQKPLWYSVFSVPITTPLPCREGARRLRHAFRDSLAARGYDRDGRKIAADDSIADLHGTVHLVCGDPKVACNVKFAELVKHTDKIVAGIERILARGKNGRFINAAQKNKGQPAKSAWRSMDRNKTKTQNRGWSK</sequence>
<dbReference type="AlphaFoldDB" id="A0AAX6MI46"/>
<dbReference type="EMBL" id="JBANMG010000006">
    <property type="protein sequence ID" value="KAK6952126.1"/>
    <property type="molecule type" value="Genomic_DNA"/>
</dbReference>
<name>A0AAX6MI46_9PEZI</name>
<reference evidence="2 3" key="1">
    <citation type="journal article" date="2024" name="Front Chem Biol">
        <title>Unveiling the potential of Daldinia eschscholtzii MFLUCC 19-0629 through bioactivity and bioinformatics studies for enhanced sustainable agriculture production.</title>
        <authorList>
            <person name="Brooks S."/>
            <person name="Weaver J.A."/>
            <person name="Klomchit A."/>
            <person name="Alharthi S.A."/>
            <person name="Onlamun T."/>
            <person name="Nurani R."/>
            <person name="Vong T.K."/>
            <person name="Alberti F."/>
            <person name="Greco C."/>
        </authorList>
    </citation>
    <scope>NUCLEOTIDE SEQUENCE [LARGE SCALE GENOMIC DNA]</scope>
    <source>
        <strain evidence="2">MFLUCC 19-0629</strain>
    </source>
</reference>
<accession>A0AAX6MI46</accession>
<evidence type="ECO:0000256" key="1">
    <source>
        <dbReference type="SAM" id="MobiDB-lite"/>
    </source>
</evidence>
<organism evidence="2 3">
    <name type="scientific">Daldinia eschscholtzii</name>
    <dbReference type="NCBI Taxonomy" id="292717"/>
    <lineage>
        <taxon>Eukaryota</taxon>
        <taxon>Fungi</taxon>
        <taxon>Dikarya</taxon>
        <taxon>Ascomycota</taxon>
        <taxon>Pezizomycotina</taxon>
        <taxon>Sordariomycetes</taxon>
        <taxon>Xylariomycetidae</taxon>
        <taxon>Xylariales</taxon>
        <taxon>Hypoxylaceae</taxon>
        <taxon>Daldinia</taxon>
    </lineage>
</organism>
<feature type="region of interest" description="Disordered" evidence="1">
    <location>
        <begin position="246"/>
        <end position="275"/>
    </location>
</feature>
<comment type="caution">
    <text evidence="2">The sequence shown here is derived from an EMBL/GenBank/DDBJ whole genome shotgun (WGS) entry which is preliminary data.</text>
</comment>
<evidence type="ECO:0000313" key="3">
    <source>
        <dbReference type="Proteomes" id="UP001369815"/>
    </source>
</evidence>
<evidence type="ECO:0000313" key="2">
    <source>
        <dbReference type="EMBL" id="KAK6952126.1"/>
    </source>
</evidence>